<keyword evidence="8" id="KW-1185">Reference proteome</keyword>
<dbReference type="PROSITE" id="PS50005">
    <property type="entry name" value="TPR"/>
    <property type="match status" value="1"/>
</dbReference>
<proteinExistence type="predicted"/>
<evidence type="ECO:0000256" key="5">
    <source>
        <dbReference type="SAM" id="Coils"/>
    </source>
</evidence>
<keyword evidence="2 4" id="KW-0067">ATP-binding</keyword>
<gene>
    <name evidence="7" type="ORF">CVLEPA_LOCUS9454</name>
</gene>
<feature type="domain" description="Protein kinase" evidence="6">
    <location>
        <begin position="21"/>
        <end position="309"/>
    </location>
</feature>
<dbReference type="PROSITE" id="PS50011">
    <property type="entry name" value="PROTEIN_KINASE_DOM"/>
    <property type="match status" value="1"/>
</dbReference>
<dbReference type="SUPFAM" id="SSF56112">
    <property type="entry name" value="Protein kinase-like (PK-like)"/>
    <property type="match status" value="1"/>
</dbReference>
<evidence type="ECO:0000256" key="3">
    <source>
        <dbReference type="PROSITE-ProRule" id="PRU00339"/>
    </source>
</evidence>
<dbReference type="PROSITE" id="PS00107">
    <property type="entry name" value="PROTEIN_KINASE_ATP"/>
    <property type="match status" value="1"/>
</dbReference>
<sequence>MEKQTGREKLRQFSASEILCNVRGNFLGQGGFGTVRLGHHQVLGRLAIKCQRLQGSLAEMRQAKKELLKEVEMMLLAAHKHVIRIEGLIDEEDWVGVVMEHMSAGSLSDLIFNEELEAIPLPLLLRMSYETADAITNLHKMFKDLRIAHGDLKPQNILLSSDLHCKVADFGGAALSHHTRTATAIPDRTGEGSQFTLPFTAPERLDPNCERLTTSMDVYSFGVILYMMIVRKYPGIRNEMFFRMTGKFQGVSFQQKLINDIKDRLKRDKDEQGVRIISLLESIMTKCVDKEPSKRPAMIEIRDQLHQLLATIKPSTIMLNIASVLEHVTITEDALDELASKPISHVVLGVDEPPYSRRTTVATSSLESIPTSSADLAPPVRSTLVSAQSVMAKLKIGESPTKKQNTSGYEIIQSKIRSMRDMISNENFDRALDICEELITAMKSTSITGDDAFNTGCDIINLVSDLRKQNVSLTLLQLLKSVYDLHKQFTSQCKKLKMMTDFAVEIYRCAKQDLTEIKFSQKTSRGSDLAQTTANEILPRMQEFLQSISSTTCDDVKLFITTQAHCWKAIVACLCKIEKYIPAIKASQIAIITMESKLGEECKKLEVYAICCQNAGFLYKMNDQPDESESFCVKAIIAHQAAEDVEQEEWKIKRIHSTIHTLCNLYQAHPSMKKKKGSDVYHFLRKQEHLTGFPRFRNDFLTLRLMILLNLDDDVKPICKNLATMATNITPPPGECNDICSKLNKAAKLLFSKNEEQSAISLRTCVMKLSEFILNPYNKFWRIYEFIETVSDLYSQPTASQLVTIELQIIPLCEEVISKIKEFRNIDQQIKDKGLSLALDDTSQCYLKVKGYDKALQLSKQALEMLPLDIGQDQSHRDFLKGRMLYCIGVSNYKLKKYDLAIPALSEAIELFGKYSGQNDRIKEARRYLEKINKPSFRPFRMFGL</sequence>
<accession>A0ABP0FHP1</accession>
<keyword evidence="5" id="KW-0175">Coiled coil</keyword>
<feature type="binding site" evidence="4">
    <location>
        <position position="49"/>
    </location>
    <ligand>
        <name>ATP</name>
        <dbReference type="ChEBI" id="CHEBI:30616"/>
    </ligand>
</feature>
<dbReference type="InterPro" id="IPR017441">
    <property type="entry name" value="Protein_kinase_ATP_BS"/>
</dbReference>
<dbReference type="SUPFAM" id="SSF48452">
    <property type="entry name" value="TPR-like"/>
    <property type="match status" value="1"/>
</dbReference>
<comment type="caution">
    <text evidence="7">The sequence shown here is derived from an EMBL/GenBank/DDBJ whole genome shotgun (WGS) entry which is preliminary data.</text>
</comment>
<dbReference type="Gene3D" id="1.10.510.10">
    <property type="entry name" value="Transferase(Phosphotransferase) domain 1"/>
    <property type="match status" value="1"/>
</dbReference>
<dbReference type="PANTHER" id="PTHR44329:SF291">
    <property type="entry name" value="PROTEIN KINASE DOMAIN-CONTAINING PROTEIN"/>
    <property type="match status" value="1"/>
</dbReference>
<evidence type="ECO:0000313" key="8">
    <source>
        <dbReference type="Proteomes" id="UP001642483"/>
    </source>
</evidence>
<dbReference type="InterPro" id="IPR000719">
    <property type="entry name" value="Prot_kinase_dom"/>
</dbReference>
<evidence type="ECO:0000259" key="6">
    <source>
        <dbReference type="PROSITE" id="PS50011"/>
    </source>
</evidence>
<dbReference type="Pfam" id="PF00069">
    <property type="entry name" value="Pkinase"/>
    <property type="match status" value="1"/>
</dbReference>
<dbReference type="InterPro" id="IPR051681">
    <property type="entry name" value="Ser/Thr_Kinases-Pseudokinases"/>
</dbReference>
<dbReference type="EMBL" id="CAWYQH010000057">
    <property type="protein sequence ID" value="CAK8679199.1"/>
    <property type="molecule type" value="Genomic_DNA"/>
</dbReference>
<protein>
    <recommendedName>
        <fullName evidence="6">Protein kinase domain-containing protein</fullName>
    </recommendedName>
</protein>
<dbReference type="Gene3D" id="1.25.40.10">
    <property type="entry name" value="Tetratricopeptide repeat domain"/>
    <property type="match status" value="1"/>
</dbReference>
<organism evidence="7 8">
    <name type="scientific">Clavelina lepadiformis</name>
    <name type="common">Light-bulb sea squirt</name>
    <name type="synonym">Ascidia lepadiformis</name>
    <dbReference type="NCBI Taxonomy" id="159417"/>
    <lineage>
        <taxon>Eukaryota</taxon>
        <taxon>Metazoa</taxon>
        <taxon>Chordata</taxon>
        <taxon>Tunicata</taxon>
        <taxon>Ascidiacea</taxon>
        <taxon>Aplousobranchia</taxon>
        <taxon>Clavelinidae</taxon>
        <taxon>Clavelina</taxon>
    </lineage>
</organism>
<dbReference type="InterPro" id="IPR011990">
    <property type="entry name" value="TPR-like_helical_dom_sf"/>
</dbReference>
<feature type="repeat" description="TPR" evidence="3">
    <location>
        <begin position="836"/>
        <end position="869"/>
    </location>
</feature>
<dbReference type="InterPro" id="IPR011009">
    <property type="entry name" value="Kinase-like_dom_sf"/>
</dbReference>
<dbReference type="InterPro" id="IPR008271">
    <property type="entry name" value="Ser/Thr_kinase_AS"/>
</dbReference>
<dbReference type="SMART" id="SM00220">
    <property type="entry name" value="S_TKc"/>
    <property type="match status" value="1"/>
</dbReference>
<dbReference type="PANTHER" id="PTHR44329">
    <property type="entry name" value="SERINE/THREONINE-PROTEIN KINASE TNNI3K-RELATED"/>
    <property type="match status" value="1"/>
</dbReference>
<evidence type="ECO:0000256" key="1">
    <source>
        <dbReference type="ARBA" id="ARBA00022741"/>
    </source>
</evidence>
<dbReference type="SMART" id="SM00028">
    <property type="entry name" value="TPR"/>
    <property type="match status" value="3"/>
</dbReference>
<keyword evidence="3" id="KW-0802">TPR repeat</keyword>
<evidence type="ECO:0000313" key="7">
    <source>
        <dbReference type="EMBL" id="CAK8679199.1"/>
    </source>
</evidence>
<feature type="coiled-coil region" evidence="5">
    <location>
        <begin position="50"/>
        <end position="77"/>
    </location>
</feature>
<dbReference type="InterPro" id="IPR019734">
    <property type="entry name" value="TPR_rpt"/>
</dbReference>
<keyword evidence="1 4" id="KW-0547">Nucleotide-binding</keyword>
<evidence type="ECO:0000256" key="4">
    <source>
        <dbReference type="PROSITE-ProRule" id="PRU10141"/>
    </source>
</evidence>
<dbReference type="Proteomes" id="UP001642483">
    <property type="component" value="Unassembled WGS sequence"/>
</dbReference>
<name>A0ABP0FHP1_CLALP</name>
<evidence type="ECO:0000256" key="2">
    <source>
        <dbReference type="ARBA" id="ARBA00022840"/>
    </source>
</evidence>
<reference evidence="7 8" key="1">
    <citation type="submission" date="2024-02" db="EMBL/GenBank/DDBJ databases">
        <authorList>
            <person name="Daric V."/>
            <person name="Darras S."/>
        </authorList>
    </citation>
    <scope>NUCLEOTIDE SEQUENCE [LARGE SCALE GENOMIC DNA]</scope>
</reference>
<dbReference type="PROSITE" id="PS00108">
    <property type="entry name" value="PROTEIN_KINASE_ST"/>
    <property type="match status" value="1"/>
</dbReference>